<dbReference type="RefSeq" id="WP_273619000.1">
    <property type="nucleotide sequence ID" value="NZ_CP117417.1"/>
</dbReference>
<dbReference type="Proteomes" id="UP001218231">
    <property type="component" value="Chromosome"/>
</dbReference>
<sequence length="61" mass="6607">MELAAQLNKLIEDGADRERLGAWLETHAVTVSEALEGMVAIPIIDLNDMARFIAAREAGKA</sequence>
<dbReference type="EMBL" id="CP117417">
    <property type="protein sequence ID" value="WCT78690.1"/>
    <property type="molecule type" value="Genomic_DNA"/>
</dbReference>
<name>A0ABY7U0N1_9SPHN</name>
<organism evidence="1 2">
    <name type="scientific">Novosphingobium humi</name>
    <dbReference type="NCBI Taxonomy" id="2282397"/>
    <lineage>
        <taxon>Bacteria</taxon>
        <taxon>Pseudomonadati</taxon>
        <taxon>Pseudomonadota</taxon>
        <taxon>Alphaproteobacteria</taxon>
        <taxon>Sphingomonadales</taxon>
        <taxon>Sphingomonadaceae</taxon>
        <taxon>Novosphingobium</taxon>
    </lineage>
</organism>
<keyword evidence="2" id="KW-1185">Reference proteome</keyword>
<evidence type="ECO:0000313" key="1">
    <source>
        <dbReference type="EMBL" id="WCT78690.1"/>
    </source>
</evidence>
<reference evidence="1 2" key="1">
    <citation type="submission" date="2023-02" db="EMBL/GenBank/DDBJ databases">
        <title>Genome sequence of Novosphingobium humi KACC 19094.</title>
        <authorList>
            <person name="Kim S."/>
            <person name="Heo J."/>
            <person name="Kwon S.-W."/>
        </authorList>
    </citation>
    <scope>NUCLEOTIDE SEQUENCE [LARGE SCALE GENOMIC DNA]</scope>
    <source>
        <strain evidence="1 2">KACC 19094</strain>
    </source>
</reference>
<protein>
    <submittedName>
        <fullName evidence="1">Uncharacterized protein</fullName>
    </submittedName>
</protein>
<proteinExistence type="predicted"/>
<gene>
    <name evidence="1" type="ORF">PQ457_06920</name>
</gene>
<evidence type="ECO:0000313" key="2">
    <source>
        <dbReference type="Proteomes" id="UP001218231"/>
    </source>
</evidence>
<accession>A0ABY7U0N1</accession>